<dbReference type="Gene3D" id="3.30.2400.10">
    <property type="entry name" value="Major capsid protein gp5"/>
    <property type="match status" value="1"/>
</dbReference>
<dbReference type="GeneID" id="90984838"/>
<dbReference type="OrthoDB" id="256415at2"/>
<proteinExistence type="predicted"/>
<evidence type="ECO:0000256" key="1">
    <source>
        <dbReference type="ARBA" id="ARBA00004328"/>
    </source>
</evidence>
<comment type="subcellular location">
    <subcellularLocation>
        <location evidence="1">Virion</location>
    </subcellularLocation>
</comment>
<evidence type="ECO:0000259" key="3">
    <source>
        <dbReference type="Pfam" id="PF05065"/>
    </source>
</evidence>
<organism evidence="4 5">
    <name type="scientific">Synergistes jonesii</name>
    <dbReference type="NCBI Taxonomy" id="2754"/>
    <lineage>
        <taxon>Bacteria</taxon>
        <taxon>Thermotogati</taxon>
        <taxon>Synergistota</taxon>
        <taxon>Synergistia</taxon>
        <taxon>Synergistales</taxon>
        <taxon>Synergistaceae</taxon>
        <taxon>Synergistes</taxon>
    </lineage>
</organism>
<gene>
    <name evidence="4" type="ORF">EH55_13190</name>
</gene>
<accession>A0A073INR9</accession>
<evidence type="ECO:0000256" key="2">
    <source>
        <dbReference type="SAM" id="MobiDB-lite"/>
    </source>
</evidence>
<evidence type="ECO:0000313" key="5">
    <source>
        <dbReference type="Proteomes" id="UP000027665"/>
    </source>
</evidence>
<reference evidence="4 5" key="1">
    <citation type="submission" date="2014-04" db="EMBL/GenBank/DDBJ databases">
        <title>Draft Genome Sequence of Synergistes jonesii.</title>
        <authorList>
            <person name="Coil D.A."/>
            <person name="Eisen J.A."/>
            <person name="Holland-Moritz H.E."/>
        </authorList>
    </citation>
    <scope>NUCLEOTIDE SEQUENCE [LARGE SCALE GENOMIC DNA]</scope>
    <source>
        <strain evidence="4 5">78-1</strain>
    </source>
</reference>
<dbReference type="EMBL" id="JMKI01000060">
    <property type="protein sequence ID" value="KEJ91126.1"/>
    <property type="molecule type" value="Genomic_DNA"/>
</dbReference>
<feature type="domain" description="Phage capsid-like C-terminal" evidence="3">
    <location>
        <begin position="134"/>
        <end position="417"/>
    </location>
</feature>
<feature type="region of interest" description="Disordered" evidence="2">
    <location>
        <begin position="49"/>
        <end position="85"/>
    </location>
</feature>
<dbReference type="RefSeq" id="WP_051682936.1">
    <property type="nucleotide sequence ID" value="NZ_JMKI01000060.1"/>
</dbReference>
<dbReference type="eggNOG" id="COG4653">
    <property type="taxonomic scope" value="Bacteria"/>
</dbReference>
<dbReference type="SUPFAM" id="SSF56563">
    <property type="entry name" value="Major capsid protein gp5"/>
    <property type="match status" value="1"/>
</dbReference>
<dbReference type="Proteomes" id="UP000027665">
    <property type="component" value="Unassembled WGS sequence"/>
</dbReference>
<comment type="caution">
    <text evidence="4">The sequence shown here is derived from an EMBL/GenBank/DDBJ whole genome shotgun (WGS) entry which is preliminary data.</text>
</comment>
<keyword evidence="5" id="KW-1185">Reference proteome</keyword>
<dbReference type="NCBIfam" id="TIGR01554">
    <property type="entry name" value="major_cap_HK97"/>
    <property type="match status" value="1"/>
</dbReference>
<dbReference type="InterPro" id="IPR054612">
    <property type="entry name" value="Phage_capsid-like_C"/>
</dbReference>
<name>A0A073INR9_9BACT</name>
<protein>
    <recommendedName>
        <fullName evidence="3">Phage capsid-like C-terminal domain-containing protein</fullName>
    </recommendedName>
</protein>
<dbReference type="InterPro" id="IPR024455">
    <property type="entry name" value="Phage_capsid"/>
</dbReference>
<sequence>MDKVEKLRDIVAKMKEVNAAGNVDQAKWDELQKEAAQLKADIAAEEERRRSLEELDGFVNEAPEPASGRPGVKAPLTPKDKNERPFNTLGEQLQAVARLSGREDVNYPVDQAENRMKAVNAAAGVSTTLSGEVGFLIQTDFATTLRESAVEEGQLSSRVDRQPIGPNSDSFEYMEAKDKDRSKGPWGGAFAVFRKGEAEEMTGGKTAAMEPRDVRLEDMYGLLYVTNRSLRDATALTALIQRGYRANFAFKLDAEIYEGTGAGQCLGFMNSPALVTVAKESGQAADTIVKENILKMFYSMPARYVQRAVWLVSQVGVQEALPLLMLGDVPIYIPPTGLSGGLYGTLLGRPIIPCERCPQIGDKGDIIFADLSQYLLIEKGATEIETSIHVKFVTDETAFRFIQRNNGQPWDSSPYTTLKGNKKMSPFVCLAERA</sequence>
<dbReference type="Pfam" id="PF05065">
    <property type="entry name" value="Phage_capsid"/>
    <property type="match status" value="1"/>
</dbReference>
<dbReference type="STRING" id="2754.EH55_13190"/>
<dbReference type="AlphaFoldDB" id="A0A073INR9"/>
<evidence type="ECO:0000313" key="4">
    <source>
        <dbReference type="EMBL" id="KEJ91126.1"/>
    </source>
</evidence>